<accession>A0ABN9QP58</accession>
<keyword evidence="1" id="KW-0812">Transmembrane</keyword>
<gene>
    <name evidence="2" type="ORF">PCOR1329_LOCUS12900</name>
</gene>
<dbReference type="Proteomes" id="UP001189429">
    <property type="component" value="Unassembled WGS sequence"/>
</dbReference>
<name>A0ABN9QP58_9DINO</name>
<keyword evidence="1" id="KW-1133">Transmembrane helix</keyword>
<keyword evidence="1" id="KW-0472">Membrane</keyword>
<protein>
    <recommendedName>
        <fullName evidence="4">Hexosyltransferase</fullName>
    </recommendedName>
</protein>
<organism evidence="2 3">
    <name type="scientific">Prorocentrum cordatum</name>
    <dbReference type="NCBI Taxonomy" id="2364126"/>
    <lineage>
        <taxon>Eukaryota</taxon>
        <taxon>Sar</taxon>
        <taxon>Alveolata</taxon>
        <taxon>Dinophyceae</taxon>
        <taxon>Prorocentrales</taxon>
        <taxon>Prorocentraceae</taxon>
        <taxon>Prorocentrum</taxon>
    </lineage>
</organism>
<keyword evidence="3" id="KW-1185">Reference proteome</keyword>
<evidence type="ECO:0000256" key="1">
    <source>
        <dbReference type="SAM" id="Phobius"/>
    </source>
</evidence>
<evidence type="ECO:0008006" key="4">
    <source>
        <dbReference type="Google" id="ProtNLM"/>
    </source>
</evidence>
<reference evidence="2" key="1">
    <citation type="submission" date="2023-10" db="EMBL/GenBank/DDBJ databases">
        <authorList>
            <person name="Chen Y."/>
            <person name="Shah S."/>
            <person name="Dougan E. K."/>
            <person name="Thang M."/>
            <person name="Chan C."/>
        </authorList>
    </citation>
    <scope>NUCLEOTIDE SEQUENCE [LARGE SCALE GENOMIC DNA]</scope>
</reference>
<evidence type="ECO:0000313" key="3">
    <source>
        <dbReference type="Proteomes" id="UP001189429"/>
    </source>
</evidence>
<sequence length="486" mass="53509">MKMQLDALAAGASNDDVQPLLPLSAQSGKNWLRAALATVVIVAVAIASVMAFSHQKLRAESVNLVATQLASTIKPLKPRKVCASGAESCMDSGCCKQTGAKCFKMDDKHAWCNMTCSKGKGWSCEDITATKDEVAAENPGTTLYCYTVVFRDNHGKPNHELDLLKMQMQRGLSLFSCDAYEIFSDVQLSVGDYEAVKVEDLEGDFCKYTRPDTGACANTAIFYQVWQKMRGTSAVWNKVQDKNWVIKADIDAVFIPTRLRDMLSQMGEPNVGVYYENCKGVDSGFYGNLEVVSTKGFKIVADNMEECKRNLCWGGELCEDWKWGPWGEDKFLQECMDRHGVAKLPLYELTYDGCCASDRPAGVETLPDSKNKPLKWKPSCLDSYAPSTHPFKTVESWEACYADTMKPKPPTTSSHPPEYCTQTPAATCGNSERLCVLDHQRCKGAAGRDEDLGQGFCCTAAGWADEAPMMRGCRFCGDEECGPCPS</sequence>
<evidence type="ECO:0000313" key="2">
    <source>
        <dbReference type="EMBL" id="CAK0806796.1"/>
    </source>
</evidence>
<feature type="transmembrane region" description="Helical" evidence="1">
    <location>
        <begin position="31"/>
        <end position="52"/>
    </location>
</feature>
<dbReference type="EMBL" id="CAUYUJ010003782">
    <property type="protein sequence ID" value="CAK0806796.1"/>
    <property type="molecule type" value="Genomic_DNA"/>
</dbReference>
<comment type="caution">
    <text evidence="2">The sequence shown here is derived from an EMBL/GenBank/DDBJ whole genome shotgun (WGS) entry which is preliminary data.</text>
</comment>
<proteinExistence type="predicted"/>